<reference evidence="1 2" key="1">
    <citation type="submission" date="2016-11" db="EMBL/GenBank/DDBJ databases">
        <authorList>
            <person name="Jaros S."/>
            <person name="Januszkiewicz K."/>
            <person name="Wedrychowicz H."/>
        </authorList>
    </citation>
    <scope>NUCLEOTIDE SEQUENCE [LARGE SCALE GENOMIC DNA]</scope>
    <source>
        <strain evidence="1 2">DSM 21758</strain>
    </source>
</reference>
<dbReference type="STRING" id="1121302.SAMN02745163_03190"/>
<protein>
    <submittedName>
        <fullName evidence="1">Uncharacterized protein</fullName>
    </submittedName>
</protein>
<dbReference type="AlphaFoldDB" id="A0A1M6PL45"/>
<gene>
    <name evidence="1" type="ORF">SAMN02745163_03190</name>
</gene>
<keyword evidence="2" id="KW-1185">Reference proteome</keyword>
<sequence length="211" mass="24274">MEFFYPTNFVRFYSDGNKDEVGEYEVLVDGPFLPIFESLEEYTLNRGYDESYLNYDLDFMELTENSDFRDGEGNKKTQKYLPNALSDFPNNLMQTFPINLAASFIPSGQFGGQGGSPMGPPPAYIPAKNDTKVKSFSPSGDSNNPNMKYVSGGSLKPCLYRYTYIWQNNGRSYWAYLTRIDPRSVSGWRWLGFRWVFFGVDTNRIDSFVCY</sequence>
<evidence type="ECO:0000313" key="2">
    <source>
        <dbReference type="Proteomes" id="UP000184310"/>
    </source>
</evidence>
<evidence type="ECO:0000313" key="1">
    <source>
        <dbReference type="EMBL" id="SHK08702.1"/>
    </source>
</evidence>
<dbReference type="EMBL" id="FQZB01000013">
    <property type="protein sequence ID" value="SHK08702.1"/>
    <property type="molecule type" value="Genomic_DNA"/>
</dbReference>
<dbReference type="RefSeq" id="WP_072990015.1">
    <property type="nucleotide sequence ID" value="NZ_FQZB01000013.1"/>
</dbReference>
<organism evidence="1 2">
    <name type="scientific">Clostridium cavendishii DSM 21758</name>
    <dbReference type="NCBI Taxonomy" id="1121302"/>
    <lineage>
        <taxon>Bacteria</taxon>
        <taxon>Bacillati</taxon>
        <taxon>Bacillota</taxon>
        <taxon>Clostridia</taxon>
        <taxon>Eubacteriales</taxon>
        <taxon>Clostridiaceae</taxon>
        <taxon>Clostridium</taxon>
    </lineage>
</organism>
<proteinExistence type="predicted"/>
<dbReference type="Proteomes" id="UP000184310">
    <property type="component" value="Unassembled WGS sequence"/>
</dbReference>
<name>A0A1M6PL45_9CLOT</name>
<accession>A0A1M6PL45</accession>
<dbReference type="OrthoDB" id="2068061at2"/>